<dbReference type="Pfam" id="PF13639">
    <property type="entry name" value="zf-RING_2"/>
    <property type="match status" value="1"/>
</dbReference>
<evidence type="ECO:0000313" key="3">
    <source>
        <dbReference type="Proteomes" id="UP000221165"/>
    </source>
</evidence>
<gene>
    <name evidence="2" type="ORF">CSUI_011538</name>
</gene>
<dbReference type="InterPro" id="IPR001841">
    <property type="entry name" value="Znf_RING"/>
</dbReference>
<dbReference type="GO" id="GO:0006511">
    <property type="term" value="P:ubiquitin-dependent protein catabolic process"/>
    <property type="evidence" value="ECO:0007669"/>
    <property type="project" value="TreeGrafter"/>
</dbReference>
<dbReference type="PANTHER" id="PTHR22765">
    <property type="entry name" value="RING FINGER AND PROTEASE ASSOCIATED DOMAIN-CONTAINING"/>
    <property type="match status" value="1"/>
</dbReference>
<dbReference type="AlphaFoldDB" id="A0A2C6KDF0"/>
<comment type="caution">
    <text evidence="2">The sequence shown here is derived from an EMBL/GenBank/DDBJ whole genome shotgun (WGS) entry which is preliminary data.</text>
</comment>
<dbReference type="OrthoDB" id="421575at2759"/>
<dbReference type="GeneID" id="94434847"/>
<organism evidence="2 3">
    <name type="scientific">Cystoisospora suis</name>
    <dbReference type="NCBI Taxonomy" id="483139"/>
    <lineage>
        <taxon>Eukaryota</taxon>
        <taxon>Sar</taxon>
        <taxon>Alveolata</taxon>
        <taxon>Apicomplexa</taxon>
        <taxon>Conoidasida</taxon>
        <taxon>Coccidia</taxon>
        <taxon>Eucoccidiorida</taxon>
        <taxon>Eimeriorina</taxon>
        <taxon>Sarcocystidae</taxon>
        <taxon>Cystoisospora</taxon>
    </lineage>
</organism>
<dbReference type="RefSeq" id="XP_067916388.1">
    <property type="nucleotide sequence ID" value="XM_068071636.1"/>
</dbReference>
<dbReference type="Gene3D" id="3.30.40.10">
    <property type="entry name" value="Zinc/RING finger domain, C3HC4 (zinc finger)"/>
    <property type="match status" value="1"/>
</dbReference>
<dbReference type="VEuPathDB" id="ToxoDB:CSUI_011538"/>
<sequence length="117" mass="12729">GGAPQGFFFDGLGGGIESALERFLIALTQRGGDINPIFGSPPTAQSFIDGLKKEWLTPEQAREAGPCAVCQEDYQSEDVVHRLSNDPSECSHVFHRHCIIPWLRQLLPGVSLRAPDG</sequence>
<keyword evidence="3" id="KW-1185">Reference proteome</keyword>
<dbReference type="InterPro" id="IPR051826">
    <property type="entry name" value="E3_ubiquitin-ligase_domain"/>
</dbReference>
<dbReference type="GO" id="GO:0061630">
    <property type="term" value="F:ubiquitin protein ligase activity"/>
    <property type="evidence" value="ECO:0007669"/>
    <property type="project" value="TreeGrafter"/>
</dbReference>
<dbReference type="InterPro" id="IPR013083">
    <property type="entry name" value="Znf_RING/FYVE/PHD"/>
</dbReference>
<dbReference type="SUPFAM" id="SSF57850">
    <property type="entry name" value="RING/U-box"/>
    <property type="match status" value="1"/>
</dbReference>
<evidence type="ECO:0000259" key="1">
    <source>
        <dbReference type="Pfam" id="PF13639"/>
    </source>
</evidence>
<name>A0A2C6KDF0_9APIC</name>
<protein>
    <submittedName>
        <fullName evidence="2">Zinc c3hc4 type (Ring finger) domain-containing protein</fullName>
    </submittedName>
</protein>
<dbReference type="Proteomes" id="UP000221165">
    <property type="component" value="Unassembled WGS sequence"/>
</dbReference>
<feature type="non-terminal residue" evidence="2">
    <location>
        <position position="1"/>
    </location>
</feature>
<dbReference type="EMBL" id="MIGC01013080">
    <property type="protein sequence ID" value="PHJ14652.1"/>
    <property type="molecule type" value="Genomic_DNA"/>
</dbReference>
<reference evidence="2 3" key="1">
    <citation type="journal article" date="2017" name="Int. J. Parasitol.">
        <title>The genome of the protozoan parasite Cystoisospora suis and a reverse vaccinology approach to identify vaccine candidates.</title>
        <authorList>
            <person name="Palmieri N."/>
            <person name="Shrestha A."/>
            <person name="Ruttkowski B."/>
            <person name="Beck T."/>
            <person name="Vogl C."/>
            <person name="Tomley F."/>
            <person name="Blake D.P."/>
            <person name="Joachim A."/>
        </authorList>
    </citation>
    <scope>NUCLEOTIDE SEQUENCE [LARGE SCALE GENOMIC DNA]</scope>
    <source>
        <strain evidence="2 3">Wien I</strain>
    </source>
</reference>
<accession>A0A2C6KDF0</accession>
<feature type="domain" description="RING-type" evidence="1">
    <location>
        <begin position="67"/>
        <end position="105"/>
    </location>
</feature>
<evidence type="ECO:0000313" key="2">
    <source>
        <dbReference type="EMBL" id="PHJ14652.1"/>
    </source>
</evidence>
<dbReference type="PANTHER" id="PTHR22765:SF411">
    <property type="entry name" value="OS02G0248440 PROTEIN"/>
    <property type="match status" value="1"/>
</dbReference>
<proteinExistence type="predicted"/>